<reference evidence="3" key="1">
    <citation type="journal article" date="2019" name="Int. J. Syst. Evol. Microbiol.">
        <title>The Global Catalogue of Microorganisms (GCM) 10K type strain sequencing project: providing services to taxonomists for standard genome sequencing and annotation.</title>
        <authorList>
            <consortium name="The Broad Institute Genomics Platform"/>
            <consortium name="The Broad Institute Genome Sequencing Center for Infectious Disease"/>
            <person name="Wu L."/>
            <person name="Ma J."/>
        </authorList>
    </citation>
    <scope>NUCLEOTIDE SEQUENCE [LARGE SCALE GENOMIC DNA]</scope>
    <source>
        <strain evidence="3">KCTC 42087</strain>
    </source>
</reference>
<evidence type="ECO:0000259" key="1">
    <source>
        <dbReference type="Pfam" id="PF08241"/>
    </source>
</evidence>
<dbReference type="CDD" id="cd02440">
    <property type="entry name" value="AdoMet_MTases"/>
    <property type="match status" value="1"/>
</dbReference>
<evidence type="ECO:0000313" key="2">
    <source>
        <dbReference type="EMBL" id="MFC5744912.1"/>
    </source>
</evidence>
<gene>
    <name evidence="2" type="ORF">ACFPZN_04710</name>
</gene>
<dbReference type="SUPFAM" id="SSF53335">
    <property type="entry name" value="S-adenosyl-L-methionine-dependent methyltransferases"/>
    <property type="match status" value="1"/>
</dbReference>
<name>A0ABW0ZRG0_9ACTN</name>
<protein>
    <submittedName>
        <fullName evidence="2">Methyltransferase domain-containing protein</fullName>
    </submittedName>
</protein>
<feature type="domain" description="Methyltransferase type 11" evidence="1">
    <location>
        <begin position="46"/>
        <end position="138"/>
    </location>
</feature>
<keyword evidence="2" id="KW-0808">Transferase</keyword>
<accession>A0ABW0ZRG0</accession>
<dbReference type="Gene3D" id="3.40.50.150">
    <property type="entry name" value="Vaccinia Virus protein VP39"/>
    <property type="match status" value="1"/>
</dbReference>
<dbReference type="GO" id="GO:0008168">
    <property type="term" value="F:methyltransferase activity"/>
    <property type="evidence" value="ECO:0007669"/>
    <property type="project" value="UniProtKB-KW"/>
</dbReference>
<keyword evidence="3" id="KW-1185">Reference proteome</keyword>
<dbReference type="EMBL" id="JBHSON010000005">
    <property type="protein sequence ID" value="MFC5744912.1"/>
    <property type="molecule type" value="Genomic_DNA"/>
</dbReference>
<comment type="caution">
    <text evidence="2">The sequence shown here is derived from an EMBL/GenBank/DDBJ whole genome shotgun (WGS) entry which is preliminary data.</text>
</comment>
<organism evidence="2 3">
    <name type="scientific">Actinomadura rugatobispora</name>
    <dbReference type="NCBI Taxonomy" id="1994"/>
    <lineage>
        <taxon>Bacteria</taxon>
        <taxon>Bacillati</taxon>
        <taxon>Actinomycetota</taxon>
        <taxon>Actinomycetes</taxon>
        <taxon>Streptosporangiales</taxon>
        <taxon>Thermomonosporaceae</taxon>
        <taxon>Actinomadura</taxon>
    </lineage>
</organism>
<dbReference type="RefSeq" id="WP_378280486.1">
    <property type="nucleotide sequence ID" value="NZ_JBHSON010000005.1"/>
</dbReference>
<dbReference type="Pfam" id="PF08241">
    <property type="entry name" value="Methyltransf_11"/>
    <property type="match status" value="1"/>
</dbReference>
<proteinExistence type="predicted"/>
<keyword evidence="2" id="KW-0489">Methyltransferase</keyword>
<sequence length="255" mass="26707">MSTPDLDDLVRRLDLADARPDAAALRARSYDLLGSAGVPALGTRVVDVGCGAGRAVAELAERGVRAIGLDADERMVAAARRRWPAHAAAFRAGDALALPFGDGELGGYRADKVLHDLAEPARAVAEARRVLEPGGRAVLTGQDWDAIVIDSDRPGLTRTIVRTRAGRIASPRAARAHRALLLDGGFRDVTVEARTAVFTDETALPLLAAAAAACRAANAITDEEAGAWLGEQRARARAGRLLVAVPIFMAAGTRA</sequence>
<dbReference type="Proteomes" id="UP001596074">
    <property type="component" value="Unassembled WGS sequence"/>
</dbReference>
<dbReference type="GO" id="GO:0032259">
    <property type="term" value="P:methylation"/>
    <property type="evidence" value="ECO:0007669"/>
    <property type="project" value="UniProtKB-KW"/>
</dbReference>
<dbReference type="PANTHER" id="PTHR43591">
    <property type="entry name" value="METHYLTRANSFERASE"/>
    <property type="match status" value="1"/>
</dbReference>
<evidence type="ECO:0000313" key="3">
    <source>
        <dbReference type="Proteomes" id="UP001596074"/>
    </source>
</evidence>
<dbReference type="InterPro" id="IPR029063">
    <property type="entry name" value="SAM-dependent_MTases_sf"/>
</dbReference>
<dbReference type="InterPro" id="IPR013216">
    <property type="entry name" value="Methyltransf_11"/>
</dbReference>
<dbReference type="PANTHER" id="PTHR43591:SF78">
    <property type="entry name" value="SLR0407 PROTEIN"/>
    <property type="match status" value="1"/>
</dbReference>